<protein>
    <submittedName>
        <fullName evidence="3">DUF1566 domain-containing protein</fullName>
    </submittedName>
</protein>
<feature type="chain" id="PRO_5046369927" evidence="1">
    <location>
        <begin position="25"/>
        <end position="173"/>
    </location>
</feature>
<evidence type="ECO:0000259" key="2">
    <source>
        <dbReference type="Pfam" id="PF07603"/>
    </source>
</evidence>
<sequence length="173" mass="19534">MTMKRFTFIVGACLLIANPIAAIAKQDCNPDLASSTPTQRFNHNDNGTLNDTQTGLMWKTCLEGQRGSKCKDGSPERMQWQIATNRTQLTNQRKFAGYSDWRLPTLTELKSIIEQRCITPASNLEVFPNMRAVNLWSGNQSDPKAWSMDFTKGKILNNFKGAGNYVRLVRDSR</sequence>
<organism evidence="3 4">
    <name type="scientific">Thiothrix lacustris</name>
    <dbReference type="NCBI Taxonomy" id="525917"/>
    <lineage>
        <taxon>Bacteria</taxon>
        <taxon>Pseudomonadati</taxon>
        <taxon>Pseudomonadota</taxon>
        <taxon>Gammaproteobacteria</taxon>
        <taxon>Thiotrichales</taxon>
        <taxon>Thiotrichaceae</taxon>
        <taxon>Thiothrix</taxon>
    </lineage>
</organism>
<evidence type="ECO:0000256" key="1">
    <source>
        <dbReference type="SAM" id="SignalP"/>
    </source>
</evidence>
<reference evidence="3 4" key="1">
    <citation type="submission" date="2023-08" db="EMBL/GenBank/DDBJ databases">
        <title>New molecular markers tilS and rpoB for phylogenetic and monitoring studies of the genus Thiothrix biodiversity.</title>
        <authorList>
            <person name="Ravin N.V."/>
            <person name="Smolyakov D."/>
            <person name="Markov N.D."/>
            <person name="Beletsky A.V."/>
            <person name="Mardanov A.V."/>
            <person name="Rudenko T.S."/>
            <person name="Grabovich M.Y."/>
        </authorList>
    </citation>
    <scope>NUCLEOTIDE SEQUENCE [LARGE SCALE GENOMIC DNA]</scope>
    <source>
        <strain evidence="3 4">MK1</strain>
    </source>
</reference>
<feature type="domain" description="Lcl C-terminal" evidence="2">
    <location>
        <begin position="47"/>
        <end position="170"/>
    </location>
</feature>
<feature type="signal peptide" evidence="1">
    <location>
        <begin position="1"/>
        <end position="24"/>
    </location>
</feature>
<proteinExistence type="predicted"/>
<dbReference type="Proteomes" id="UP001236657">
    <property type="component" value="Chromosome"/>
</dbReference>
<gene>
    <name evidence="3" type="ORF">RCF98_10630</name>
</gene>
<keyword evidence="4" id="KW-1185">Reference proteome</keyword>
<accession>A0ABY9MLD3</accession>
<dbReference type="PANTHER" id="PTHR35812:SF1">
    <property type="entry name" value="LIPOPROTEIN"/>
    <property type="match status" value="1"/>
</dbReference>
<dbReference type="RefSeq" id="WP_028489667.1">
    <property type="nucleotide sequence ID" value="NZ_CP133218.1"/>
</dbReference>
<evidence type="ECO:0000313" key="4">
    <source>
        <dbReference type="Proteomes" id="UP001236657"/>
    </source>
</evidence>
<keyword evidence="1" id="KW-0732">Signal</keyword>
<evidence type="ECO:0000313" key="3">
    <source>
        <dbReference type="EMBL" id="WML89426.1"/>
    </source>
</evidence>
<name>A0ABY9MLD3_9GAMM</name>
<dbReference type="PANTHER" id="PTHR35812">
    <property type="entry name" value="LIPOPROTEIN"/>
    <property type="match status" value="1"/>
</dbReference>
<dbReference type="EMBL" id="CP133218">
    <property type="protein sequence ID" value="WML89426.1"/>
    <property type="molecule type" value="Genomic_DNA"/>
</dbReference>
<dbReference type="InterPro" id="IPR011460">
    <property type="entry name" value="Lcl_C"/>
</dbReference>
<dbReference type="Pfam" id="PF07603">
    <property type="entry name" value="Lcl_C"/>
    <property type="match status" value="1"/>
</dbReference>